<keyword evidence="3" id="KW-1185">Reference proteome</keyword>
<protein>
    <recommendedName>
        <fullName evidence="1">DUF7146 domain-containing protein</fullName>
    </recommendedName>
</protein>
<feature type="domain" description="DUF7146" evidence="1">
    <location>
        <begin position="22"/>
        <end position="89"/>
    </location>
</feature>
<dbReference type="RefSeq" id="WP_014681095.1">
    <property type="nucleotide sequence ID" value="NC_017770.1"/>
</dbReference>
<dbReference type="Proteomes" id="UP000007590">
    <property type="component" value="Chromosome"/>
</dbReference>
<sequence>MLRFNDPLLMPITLETPHERLARGLPLAGSPGELYVERRSIPLAVADQAGVRFDPDWQGRPAVITPMYDLNGNLCSVHGRYLQQLGNENKMFTIGPGGGMVQVLGGIKNDPIIIVEGLFDALSLAVCGYGSLATVGRHAPWLADICAGKKVLLGFDANKPGEADVKHYQSLLKNANCYRIIPPHHCKDWNTALVKRGAAVVTFWLRNFMNNLEHRS</sequence>
<dbReference type="CDD" id="cd01029">
    <property type="entry name" value="TOPRIM_primases"/>
    <property type="match status" value="1"/>
</dbReference>
<dbReference type="KEGG" id="scn:Solca_2843"/>
<dbReference type="OrthoDB" id="9151121at2"/>
<name>H8KS80_SOLCM</name>
<accession>H8KS80</accession>
<dbReference type="InterPro" id="IPR034154">
    <property type="entry name" value="TOPRIM_DnaG/twinkle"/>
</dbReference>
<dbReference type="STRING" id="929556.Solca_2843"/>
<dbReference type="AlphaFoldDB" id="H8KS80"/>
<dbReference type="SUPFAM" id="SSF56731">
    <property type="entry name" value="DNA primase core"/>
    <property type="match status" value="1"/>
</dbReference>
<dbReference type="Pfam" id="PF13155">
    <property type="entry name" value="Toprim_2"/>
    <property type="match status" value="1"/>
</dbReference>
<reference evidence="2" key="1">
    <citation type="submission" date="2012-02" db="EMBL/GenBank/DDBJ databases">
        <title>The complete genome of Solitalea canadensis DSM 3403.</title>
        <authorList>
            <consortium name="US DOE Joint Genome Institute (JGI-PGF)"/>
            <person name="Lucas S."/>
            <person name="Copeland A."/>
            <person name="Lapidus A."/>
            <person name="Glavina del Rio T."/>
            <person name="Dalin E."/>
            <person name="Tice H."/>
            <person name="Bruce D."/>
            <person name="Goodwin L."/>
            <person name="Pitluck S."/>
            <person name="Peters L."/>
            <person name="Ovchinnikova G."/>
            <person name="Lu M."/>
            <person name="Kyrpides N."/>
            <person name="Mavromatis K."/>
            <person name="Ivanova N."/>
            <person name="Brettin T."/>
            <person name="Detter J.C."/>
            <person name="Han C."/>
            <person name="Larimer F."/>
            <person name="Land M."/>
            <person name="Hauser L."/>
            <person name="Markowitz V."/>
            <person name="Cheng J.-F."/>
            <person name="Hugenholtz P."/>
            <person name="Woyke T."/>
            <person name="Wu D."/>
            <person name="Spring S."/>
            <person name="Schroeder M."/>
            <person name="Kopitz M."/>
            <person name="Brambilla E."/>
            <person name="Klenk H.-P."/>
            <person name="Eisen J.A."/>
        </authorList>
    </citation>
    <scope>NUCLEOTIDE SEQUENCE</scope>
    <source>
        <strain evidence="2">DSM 3403</strain>
    </source>
</reference>
<dbReference type="InterPro" id="IPR055570">
    <property type="entry name" value="DUF7146"/>
</dbReference>
<proteinExistence type="predicted"/>
<gene>
    <name evidence="2" type="ordered locus">Solca_2843</name>
</gene>
<evidence type="ECO:0000259" key="1">
    <source>
        <dbReference type="Pfam" id="PF23639"/>
    </source>
</evidence>
<dbReference type="Pfam" id="PF23639">
    <property type="entry name" value="DUF7146"/>
    <property type="match status" value="1"/>
</dbReference>
<dbReference type="Gene3D" id="3.40.1360.10">
    <property type="match status" value="1"/>
</dbReference>
<organism evidence="2 3">
    <name type="scientific">Solitalea canadensis (strain ATCC 29591 / DSM 3403 / JCM 21819 / LMG 8368 / NBRC 15130 / NCIMB 12057 / USAM 9D)</name>
    <name type="common">Flexibacter canadensis</name>
    <dbReference type="NCBI Taxonomy" id="929556"/>
    <lineage>
        <taxon>Bacteria</taxon>
        <taxon>Pseudomonadati</taxon>
        <taxon>Bacteroidota</taxon>
        <taxon>Sphingobacteriia</taxon>
        <taxon>Sphingobacteriales</taxon>
        <taxon>Sphingobacteriaceae</taxon>
        <taxon>Solitalea</taxon>
    </lineage>
</organism>
<dbReference type="eggNOG" id="COG0358">
    <property type="taxonomic scope" value="Bacteria"/>
</dbReference>
<dbReference type="EMBL" id="CP003349">
    <property type="protein sequence ID" value="AFD07868.1"/>
    <property type="molecule type" value="Genomic_DNA"/>
</dbReference>
<evidence type="ECO:0000313" key="2">
    <source>
        <dbReference type="EMBL" id="AFD07868.1"/>
    </source>
</evidence>
<dbReference type="HOGENOM" id="CLU_1276915_0_0_10"/>
<evidence type="ECO:0000313" key="3">
    <source>
        <dbReference type="Proteomes" id="UP000007590"/>
    </source>
</evidence>